<dbReference type="Pfam" id="PF04758">
    <property type="entry name" value="Ribosomal_S30"/>
    <property type="match status" value="1"/>
</dbReference>
<keyword evidence="2 3" id="KW-0687">Ribonucleoprotein</keyword>
<evidence type="ECO:0000313" key="5">
    <source>
        <dbReference type="EMBL" id="GAT98114.1"/>
    </source>
</evidence>
<evidence type="ECO:0000256" key="3">
    <source>
        <dbReference type="RuleBase" id="RU364011"/>
    </source>
</evidence>
<accession>A0A5K1VAC2</accession>
<reference evidence="5 6" key="1">
    <citation type="submission" date="2016-05" db="EMBL/GenBank/DDBJ databases">
        <title>First whole genome sequencing of Entamoeba histolytica HM1:IMSS-clone-6.</title>
        <authorList>
            <person name="Mukherjee Avik.K."/>
            <person name="Izumyama S."/>
            <person name="Nakada-Tsukui K."/>
            <person name="Nozaki T."/>
        </authorList>
    </citation>
    <scope>NUCLEOTIDE SEQUENCE [LARGE SCALE GENOMIC DNA]</scope>
    <source>
        <strain evidence="5 6">HM1:IMSS clone 6</strain>
    </source>
</reference>
<dbReference type="VEuPathDB" id="AmoebaDB:EHI_147710"/>
<evidence type="ECO:0000256" key="1">
    <source>
        <dbReference type="ARBA" id="ARBA00022980"/>
    </source>
</evidence>
<dbReference type="InterPro" id="IPR006846">
    <property type="entry name" value="Ribosomal_eS30"/>
</dbReference>
<dbReference type="GO" id="GO:0003735">
    <property type="term" value="F:structural constituent of ribosome"/>
    <property type="evidence" value="ECO:0007669"/>
    <property type="project" value="UniProtKB-UniRule"/>
</dbReference>
<dbReference type="AlphaFoldDB" id="A0A5K1VAC2"/>
<dbReference type="VEuPathDB" id="AmoebaDB:EHI5A_134970"/>
<evidence type="ECO:0000256" key="2">
    <source>
        <dbReference type="ARBA" id="ARBA00023274"/>
    </source>
</evidence>
<comment type="caution">
    <text evidence="5">The sequence shown here is derived from an EMBL/GenBank/DDBJ whole genome shotgun (WGS) entry which is preliminary data.</text>
</comment>
<dbReference type="Proteomes" id="UP000078387">
    <property type="component" value="Unassembled WGS sequence"/>
</dbReference>
<feature type="region of interest" description="Disordered" evidence="4">
    <location>
        <begin position="1"/>
        <end position="41"/>
    </location>
</feature>
<keyword evidence="1 3" id="KW-0689">Ribosomal protein</keyword>
<organism evidence="5 6">
    <name type="scientific">Entamoeba histolytica</name>
    <dbReference type="NCBI Taxonomy" id="5759"/>
    <lineage>
        <taxon>Eukaryota</taxon>
        <taxon>Amoebozoa</taxon>
        <taxon>Evosea</taxon>
        <taxon>Archamoebae</taxon>
        <taxon>Mastigamoebida</taxon>
        <taxon>Entamoebidae</taxon>
        <taxon>Entamoeba</taxon>
    </lineage>
</organism>
<name>A0A5K1VAC2_ENTHI</name>
<comment type="similarity">
    <text evidence="3">Belongs to the eukaryotic ribosomal protein eS30 family.</text>
</comment>
<sequence length="62" mass="7139">MGKVHGGLTRAGKVRNQTKKVEQEQTGRKKHPSGRANLREKYNKRQELLNGETKKYKFNAQS</sequence>
<dbReference type="VEuPathDB" id="AmoebaDB:EHI7A_103110"/>
<protein>
    <recommendedName>
        <fullName evidence="3">40S ribosomal protein S30</fullName>
    </recommendedName>
</protein>
<gene>
    <name evidence="5" type="ORF">CL6EHI_147710</name>
</gene>
<proteinExistence type="inferred from homology"/>
<dbReference type="PANTHER" id="PTHR12650">
    <property type="entry name" value="40S RIBOSOMAL PROTEIN S30/UBIQUITIN-LIKE PROTEIN FUBI"/>
    <property type="match status" value="1"/>
</dbReference>
<dbReference type="GO" id="GO:0006412">
    <property type="term" value="P:translation"/>
    <property type="evidence" value="ECO:0007669"/>
    <property type="project" value="InterPro"/>
</dbReference>
<dbReference type="PANTHER" id="PTHR12650:SF15">
    <property type="entry name" value="RIBOSOMAL PROTEIN S30, ISOFORM A"/>
    <property type="match status" value="1"/>
</dbReference>
<evidence type="ECO:0000313" key="6">
    <source>
        <dbReference type="Proteomes" id="UP000078387"/>
    </source>
</evidence>
<dbReference type="EMBL" id="BDEQ01000001">
    <property type="protein sequence ID" value="GAT98114.1"/>
    <property type="molecule type" value="Genomic_DNA"/>
</dbReference>
<dbReference type="VEuPathDB" id="AmoebaDB:EHI8A_003810"/>
<dbReference type="GO" id="GO:0022627">
    <property type="term" value="C:cytosolic small ribosomal subunit"/>
    <property type="evidence" value="ECO:0007669"/>
    <property type="project" value="TreeGrafter"/>
</dbReference>
<dbReference type="VEuPathDB" id="AmoebaDB:KM1_170480"/>
<dbReference type="OMA" id="YNTQNVP"/>
<evidence type="ECO:0000256" key="4">
    <source>
        <dbReference type="SAM" id="MobiDB-lite"/>
    </source>
</evidence>